<evidence type="ECO:0000256" key="1">
    <source>
        <dbReference type="ARBA" id="ARBA00004651"/>
    </source>
</evidence>
<dbReference type="InterPro" id="IPR000515">
    <property type="entry name" value="MetI-like"/>
</dbReference>
<keyword evidence="4 7" id="KW-0812">Transmembrane</keyword>
<protein>
    <submittedName>
        <fullName evidence="9">Sugar ABC transporter permease</fullName>
    </submittedName>
</protein>
<evidence type="ECO:0000256" key="3">
    <source>
        <dbReference type="ARBA" id="ARBA00022475"/>
    </source>
</evidence>
<comment type="similarity">
    <text evidence="7">Belongs to the binding-protein-dependent transport system permease family.</text>
</comment>
<comment type="caution">
    <text evidence="9">The sequence shown here is derived from an EMBL/GenBank/DDBJ whole genome shotgun (WGS) entry which is preliminary data.</text>
</comment>
<keyword evidence="6 7" id="KW-0472">Membrane</keyword>
<keyword evidence="2 7" id="KW-0813">Transport</keyword>
<dbReference type="PROSITE" id="PS50928">
    <property type="entry name" value="ABC_TM1"/>
    <property type="match status" value="1"/>
</dbReference>
<gene>
    <name evidence="9" type="ORF">H8702_06365</name>
</gene>
<sequence length="315" mass="35513">MSEIALPLEQISVRRPSVVKTVLKRATPFLFLAPALLLVLFWVYRPLVETFTLSTKQWNMNPNVEPINVGLDNFRYIFTHPDFLQAVLNTAIYILAMLPFSVIIPMILAIVTNNLSNRAKNIYRALFFLPMIMPPVAISAVWRWLMHPVNGLINSILIKMGLIEEGIRFLSDENMVLFSIVIIAGWKMIGFSTLMFSAGLTGIDKSYYEAASVDGHRRWKQTLSITIPLLSPTIMLMIMMSVLMTAQWTFAYIDVLTQGGPAGASTNVYYLLWTYGFKNFNSGLSAAAAVVFFIGFGLLALLFTRLTRKIAFYDN</sequence>
<proteinExistence type="inferred from homology"/>
<evidence type="ECO:0000259" key="8">
    <source>
        <dbReference type="PROSITE" id="PS50928"/>
    </source>
</evidence>
<dbReference type="GO" id="GO:0055085">
    <property type="term" value="P:transmembrane transport"/>
    <property type="evidence" value="ECO:0007669"/>
    <property type="project" value="InterPro"/>
</dbReference>
<name>A0A8J6PB49_9FIRM</name>
<feature type="domain" description="ABC transmembrane type-1" evidence="8">
    <location>
        <begin position="87"/>
        <end position="303"/>
    </location>
</feature>
<feature type="transmembrane region" description="Helical" evidence="7">
    <location>
        <begin position="123"/>
        <end position="145"/>
    </location>
</feature>
<dbReference type="CDD" id="cd06261">
    <property type="entry name" value="TM_PBP2"/>
    <property type="match status" value="1"/>
</dbReference>
<dbReference type="Proteomes" id="UP000632659">
    <property type="component" value="Unassembled WGS sequence"/>
</dbReference>
<evidence type="ECO:0000256" key="7">
    <source>
        <dbReference type="RuleBase" id="RU363032"/>
    </source>
</evidence>
<evidence type="ECO:0000313" key="9">
    <source>
        <dbReference type="EMBL" id="MBC8610747.1"/>
    </source>
</evidence>
<feature type="transmembrane region" description="Helical" evidence="7">
    <location>
        <begin position="91"/>
        <end position="111"/>
    </location>
</feature>
<dbReference type="InterPro" id="IPR051393">
    <property type="entry name" value="ABC_transporter_permease"/>
</dbReference>
<feature type="transmembrane region" description="Helical" evidence="7">
    <location>
        <begin position="223"/>
        <end position="246"/>
    </location>
</feature>
<reference evidence="9" key="1">
    <citation type="submission" date="2020-08" db="EMBL/GenBank/DDBJ databases">
        <title>Genome public.</title>
        <authorList>
            <person name="Liu C."/>
            <person name="Sun Q."/>
        </authorList>
    </citation>
    <scope>NUCLEOTIDE SEQUENCE</scope>
    <source>
        <strain evidence="9">NSJ-15</strain>
    </source>
</reference>
<evidence type="ECO:0000256" key="6">
    <source>
        <dbReference type="ARBA" id="ARBA00023136"/>
    </source>
</evidence>
<evidence type="ECO:0000256" key="5">
    <source>
        <dbReference type="ARBA" id="ARBA00022989"/>
    </source>
</evidence>
<dbReference type="PANTHER" id="PTHR30193:SF37">
    <property type="entry name" value="INNER MEMBRANE ABC TRANSPORTER PERMEASE PROTEIN YCJO"/>
    <property type="match status" value="1"/>
</dbReference>
<keyword evidence="3" id="KW-1003">Cell membrane</keyword>
<feature type="transmembrane region" description="Helical" evidence="7">
    <location>
        <begin position="283"/>
        <end position="303"/>
    </location>
</feature>
<dbReference type="RefSeq" id="WP_187536437.1">
    <property type="nucleotide sequence ID" value="NZ_JACRTL010000003.1"/>
</dbReference>
<dbReference type="AlphaFoldDB" id="A0A8J6PB49"/>
<dbReference type="InterPro" id="IPR035906">
    <property type="entry name" value="MetI-like_sf"/>
</dbReference>
<organism evidence="9 10">
    <name type="scientific">Massiliimalia timonensis</name>
    <dbReference type="NCBI Taxonomy" id="1987501"/>
    <lineage>
        <taxon>Bacteria</taxon>
        <taxon>Bacillati</taxon>
        <taxon>Bacillota</taxon>
        <taxon>Clostridia</taxon>
        <taxon>Eubacteriales</taxon>
        <taxon>Oscillospiraceae</taxon>
        <taxon>Massiliimalia</taxon>
    </lineage>
</organism>
<keyword evidence="10" id="KW-1185">Reference proteome</keyword>
<dbReference type="Gene3D" id="1.10.3720.10">
    <property type="entry name" value="MetI-like"/>
    <property type="match status" value="1"/>
</dbReference>
<dbReference type="PANTHER" id="PTHR30193">
    <property type="entry name" value="ABC TRANSPORTER PERMEASE PROTEIN"/>
    <property type="match status" value="1"/>
</dbReference>
<evidence type="ECO:0000256" key="2">
    <source>
        <dbReference type="ARBA" id="ARBA00022448"/>
    </source>
</evidence>
<feature type="transmembrane region" description="Helical" evidence="7">
    <location>
        <begin position="176"/>
        <end position="203"/>
    </location>
</feature>
<keyword evidence="5 7" id="KW-1133">Transmembrane helix</keyword>
<dbReference type="SUPFAM" id="SSF161098">
    <property type="entry name" value="MetI-like"/>
    <property type="match status" value="1"/>
</dbReference>
<evidence type="ECO:0000313" key="10">
    <source>
        <dbReference type="Proteomes" id="UP000632659"/>
    </source>
</evidence>
<comment type="subcellular location">
    <subcellularLocation>
        <location evidence="1 7">Cell membrane</location>
        <topology evidence="1 7">Multi-pass membrane protein</topology>
    </subcellularLocation>
</comment>
<feature type="transmembrane region" description="Helical" evidence="7">
    <location>
        <begin position="22"/>
        <end position="44"/>
    </location>
</feature>
<dbReference type="EMBL" id="JACRTL010000003">
    <property type="protein sequence ID" value="MBC8610747.1"/>
    <property type="molecule type" value="Genomic_DNA"/>
</dbReference>
<dbReference type="GO" id="GO:0005886">
    <property type="term" value="C:plasma membrane"/>
    <property type="evidence" value="ECO:0007669"/>
    <property type="project" value="UniProtKB-SubCell"/>
</dbReference>
<evidence type="ECO:0000256" key="4">
    <source>
        <dbReference type="ARBA" id="ARBA00022692"/>
    </source>
</evidence>
<dbReference type="Pfam" id="PF00528">
    <property type="entry name" value="BPD_transp_1"/>
    <property type="match status" value="1"/>
</dbReference>
<accession>A0A8J6PB49</accession>